<evidence type="ECO:0000256" key="12">
    <source>
        <dbReference type="RuleBase" id="RU363047"/>
    </source>
</evidence>
<evidence type="ECO:0000259" key="13">
    <source>
        <dbReference type="PROSITE" id="PS50262"/>
    </source>
</evidence>
<evidence type="ECO:0000256" key="9">
    <source>
        <dbReference type="ARBA" id="ARBA00023170"/>
    </source>
</evidence>
<accession>A0A974E273</accession>
<dbReference type="InterPro" id="IPR000725">
    <property type="entry name" value="Olfact_rcpt"/>
</dbReference>
<name>A0A974E273_XENLA</name>
<evidence type="ECO:0000313" key="15">
    <source>
        <dbReference type="Proteomes" id="UP000694892"/>
    </source>
</evidence>
<dbReference type="PRINTS" id="PR00237">
    <property type="entry name" value="GPCRRHODOPSN"/>
</dbReference>
<organism evidence="14 15">
    <name type="scientific">Xenopus laevis</name>
    <name type="common">African clawed frog</name>
    <dbReference type="NCBI Taxonomy" id="8355"/>
    <lineage>
        <taxon>Eukaryota</taxon>
        <taxon>Metazoa</taxon>
        <taxon>Chordata</taxon>
        <taxon>Craniata</taxon>
        <taxon>Vertebrata</taxon>
        <taxon>Euteleostomi</taxon>
        <taxon>Amphibia</taxon>
        <taxon>Batrachia</taxon>
        <taxon>Anura</taxon>
        <taxon>Pipoidea</taxon>
        <taxon>Pipidae</taxon>
        <taxon>Xenopodinae</taxon>
        <taxon>Xenopus</taxon>
        <taxon>Xenopus</taxon>
    </lineage>
</organism>
<reference evidence="15" key="1">
    <citation type="journal article" date="2016" name="Nature">
        <title>Genome evolution in the allotetraploid frog Xenopus laevis.</title>
        <authorList>
            <person name="Session A.M."/>
            <person name="Uno Y."/>
            <person name="Kwon T."/>
            <person name="Chapman J.A."/>
            <person name="Toyoda A."/>
            <person name="Takahashi S."/>
            <person name="Fukui A."/>
            <person name="Hikosaka A."/>
            <person name="Suzuki A."/>
            <person name="Kondo M."/>
            <person name="van Heeringen S.J."/>
            <person name="Quigley I."/>
            <person name="Heinz S."/>
            <person name="Ogino H."/>
            <person name="Ochi H."/>
            <person name="Hellsten U."/>
            <person name="Lyons J.B."/>
            <person name="Simakov O."/>
            <person name="Putnam N."/>
            <person name="Stites J."/>
            <person name="Kuroki Y."/>
            <person name="Tanaka T."/>
            <person name="Michiue T."/>
            <person name="Watanabe M."/>
            <person name="Bogdanovic O."/>
            <person name="Lister R."/>
            <person name="Georgiou G."/>
            <person name="Paranjpe S.S."/>
            <person name="van Kruijsbergen I."/>
            <person name="Shu S."/>
            <person name="Carlson J."/>
            <person name="Kinoshita T."/>
            <person name="Ohta Y."/>
            <person name="Mawaribuchi S."/>
            <person name="Jenkins J."/>
            <person name="Grimwood J."/>
            <person name="Schmutz J."/>
            <person name="Mitros T."/>
            <person name="Mozaffari S.V."/>
            <person name="Suzuki Y."/>
            <person name="Haramoto Y."/>
            <person name="Yamamoto T.S."/>
            <person name="Takagi C."/>
            <person name="Heald R."/>
            <person name="Miller K."/>
            <person name="Haudenschild C."/>
            <person name="Kitzman J."/>
            <person name="Nakayama T."/>
            <person name="Izutsu Y."/>
            <person name="Robert J."/>
            <person name="Fortriede J."/>
            <person name="Burns K."/>
            <person name="Lotay V."/>
            <person name="Karimi K."/>
            <person name="Yasuoka Y."/>
            <person name="Dichmann D.S."/>
            <person name="Flajnik M.F."/>
            <person name="Houston D.W."/>
            <person name="Shendure J."/>
            <person name="DuPasquier L."/>
            <person name="Vize P.D."/>
            <person name="Zorn A.M."/>
            <person name="Ito M."/>
            <person name="Marcotte E.M."/>
            <person name="Wallingford J.B."/>
            <person name="Ito Y."/>
            <person name="Asashima M."/>
            <person name="Ueno N."/>
            <person name="Matsuda Y."/>
            <person name="Veenstra G.J."/>
            <person name="Fujiyama A."/>
            <person name="Harland R.M."/>
            <person name="Taira M."/>
            <person name="Rokhsar D.S."/>
        </authorList>
    </citation>
    <scope>NUCLEOTIDE SEQUENCE [LARGE SCALE GENOMIC DNA]</scope>
    <source>
        <strain evidence="15">J</strain>
    </source>
</reference>
<evidence type="ECO:0000256" key="10">
    <source>
        <dbReference type="ARBA" id="ARBA00023224"/>
    </source>
</evidence>
<keyword evidence="6 12" id="KW-1133">Transmembrane helix</keyword>
<feature type="transmembrane region" description="Helical" evidence="12">
    <location>
        <begin position="100"/>
        <end position="118"/>
    </location>
</feature>
<dbReference type="AlphaFoldDB" id="A0A974E273"/>
<evidence type="ECO:0000256" key="4">
    <source>
        <dbReference type="ARBA" id="ARBA00022692"/>
    </source>
</evidence>
<keyword evidence="10 11" id="KW-0807">Transducer</keyword>
<feature type="transmembrane region" description="Helical" evidence="12">
    <location>
        <begin position="270"/>
        <end position="291"/>
    </location>
</feature>
<dbReference type="Pfam" id="PF13853">
    <property type="entry name" value="7tm_4"/>
    <property type="match status" value="1"/>
</dbReference>
<evidence type="ECO:0000313" key="14">
    <source>
        <dbReference type="EMBL" id="OCU01577.1"/>
    </source>
</evidence>
<dbReference type="EMBL" id="CM004466">
    <property type="protein sequence ID" value="OCU01577.1"/>
    <property type="molecule type" value="Genomic_DNA"/>
</dbReference>
<dbReference type="SUPFAM" id="SSF81321">
    <property type="entry name" value="Family A G protein-coupled receptor-like"/>
    <property type="match status" value="1"/>
</dbReference>
<keyword evidence="9 11" id="KW-0675">Receptor</keyword>
<evidence type="ECO:0000256" key="8">
    <source>
        <dbReference type="ARBA" id="ARBA00023136"/>
    </source>
</evidence>
<dbReference type="Proteomes" id="UP000694892">
    <property type="component" value="Chromosome 1L"/>
</dbReference>
<evidence type="ECO:0000256" key="11">
    <source>
        <dbReference type="RuleBase" id="RU000688"/>
    </source>
</evidence>
<feature type="transmembrane region" description="Helical" evidence="12">
    <location>
        <begin position="195"/>
        <end position="219"/>
    </location>
</feature>
<dbReference type="InterPro" id="IPR050516">
    <property type="entry name" value="Olfactory_GPCR"/>
</dbReference>
<evidence type="ECO:0000256" key="7">
    <source>
        <dbReference type="ARBA" id="ARBA00023040"/>
    </source>
</evidence>
<dbReference type="InterPro" id="IPR000276">
    <property type="entry name" value="GPCR_Rhodpsn"/>
</dbReference>
<sequence length="352" mass="39564">MGNKTAPVEFILKDFSDEPSYQTLTFTVFLVVFLTALVNNVLITVVIIQTPALWTPMYFFIGNLGILDTCYISTIVPRLLVSSLAQNKKITFGGCLVQLYFFFKLSVTESTILAAMSYDRYMAICNPLHYMVVMNKKVCMQLAMISWMNGIAYSTIQTAIVYSLDFCKSNIVDHFFCDIPPLLHISCSGTKIVEIIVILLGSVLVLPSFLFIVISYFYIVRTILRIPSATGRRKTFSTCVSHLINVSLFYLAGTSVYTRPAPRSSDLLQIKISAVFYTVFVPLVNPAIYSLRNCELKGSIRKNFNRITGIFLLKHPPGAIVAFVLLHKLQNLMCTRRSANNTNYIHTPACTK</sequence>
<keyword evidence="3 12" id="KW-0716">Sensory transduction</keyword>
<feature type="domain" description="G-protein coupled receptors family 1 profile" evidence="13">
    <location>
        <begin position="39"/>
        <end position="289"/>
    </location>
</feature>
<dbReference type="PRINTS" id="PR00245">
    <property type="entry name" value="OLFACTORYR"/>
</dbReference>
<keyword evidence="4 11" id="KW-0812">Transmembrane</keyword>
<dbReference type="GO" id="GO:0004930">
    <property type="term" value="F:G protein-coupled receptor activity"/>
    <property type="evidence" value="ECO:0007669"/>
    <property type="project" value="UniProtKB-KW"/>
</dbReference>
<comment type="similarity">
    <text evidence="11">Belongs to the G-protein coupled receptor 1 family.</text>
</comment>
<dbReference type="PROSITE" id="PS00237">
    <property type="entry name" value="G_PROTEIN_RECEP_F1_1"/>
    <property type="match status" value="1"/>
</dbReference>
<keyword evidence="2 12" id="KW-1003">Cell membrane</keyword>
<feature type="transmembrane region" description="Helical" evidence="12">
    <location>
        <begin position="138"/>
        <end position="156"/>
    </location>
</feature>
<dbReference type="PROSITE" id="PS50262">
    <property type="entry name" value="G_PROTEIN_RECEP_F1_2"/>
    <property type="match status" value="1"/>
</dbReference>
<evidence type="ECO:0000256" key="2">
    <source>
        <dbReference type="ARBA" id="ARBA00022475"/>
    </source>
</evidence>
<keyword evidence="5 12" id="KW-0552">Olfaction</keyword>
<dbReference type="FunFam" id="1.20.1070.10:FF:000001">
    <property type="entry name" value="Olfactory receptor"/>
    <property type="match status" value="1"/>
</dbReference>
<keyword evidence="7 11" id="KW-0297">G-protein coupled receptor</keyword>
<feature type="transmembrane region" description="Helical" evidence="12">
    <location>
        <begin position="240"/>
        <end position="258"/>
    </location>
</feature>
<feature type="transmembrane region" description="Helical" evidence="12">
    <location>
        <begin position="60"/>
        <end position="80"/>
    </location>
</feature>
<evidence type="ECO:0000256" key="5">
    <source>
        <dbReference type="ARBA" id="ARBA00022725"/>
    </source>
</evidence>
<dbReference type="GO" id="GO:0004984">
    <property type="term" value="F:olfactory receptor activity"/>
    <property type="evidence" value="ECO:0007669"/>
    <property type="project" value="InterPro"/>
</dbReference>
<evidence type="ECO:0000256" key="3">
    <source>
        <dbReference type="ARBA" id="ARBA00022606"/>
    </source>
</evidence>
<protein>
    <recommendedName>
        <fullName evidence="12">Olfactory receptor</fullName>
    </recommendedName>
</protein>
<proteinExistence type="inferred from homology"/>
<evidence type="ECO:0000256" key="6">
    <source>
        <dbReference type="ARBA" id="ARBA00022989"/>
    </source>
</evidence>
<dbReference type="InterPro" id="IPR017452">
    <property type="entry name" value="GPCR_Rhodpsn_7TM"/>
</dbReference>
<dbReference type="GO" id="GO:0005886">
    <property type="term" value="C:plasma membrane"/>
    <property type="evidence" value="ECO:0007669"/>
    <property type="project" value="UniProtKB-SubCell"/>
</dbReference>
<keyword evidence="8 12" id="KW-0472">Membrane</keyword>
<feature type="transmembrane region" description="Helical" evidence="12">
    <location>
        <begin position="24"/>
        <end position="48"/>
    </location>
</feature>
<gene>
    <name evidence="14" type="ORF">XELAEV_18007368mg</name>
</gene>
<dbReference type="OMA" id="MEFILTD"/>
<dbReference type="PANTHER" id="PTHR26452">
    <property type="entry name" value="OLFACTORY RECEPTOR"/>
    <property type="match status" value="1"/>
</dbReference>
<evidence type="ECO:0000256" key="1">
    <source>
        <dbReference type="ARBA" id="ARBA00004651"/>
    </source>
</evidence>
<dbReference type="Gene3D" id="1.20.1070.10">
    <property type="entry name" value="Rhodopsin 7-helix transmembrane proteins"/>
    <property type="match status" value="1"/>
</dbReference>
<comment type="subcellular location">
    <subcellularLocation>
        <location evidence="1 12">Cell membrane</location>
        <topology evidence="1 12">Multi-pass membrane protein</topology>
    </subcellularLocation>
</comment>